<name>A0ABS0EG50_9FLAO</name>
<feature type="domain" description="2TM" evidence="2">
    <location>
        <begin position="26"/>
        <end position="107"/>
    </location>
</feature>
<keyword evidence="4" id="KW-1185">Reference proteome</keyword>
<proteinExistence type="predicted"/>
<comment type="caution">
    <text evidence="3">The sequence shown here is derived from an EMBL/GenBank/DDBJ whole genome shotgun (WGS) entry which is preliminary data.</text>
</comment>
<dbReference type="Proteomes" id="UP000611215">
    <property type="component" value="Unassembled WGS sequence"/>
</dbReference>
<dbReference type="Pfam" id="PF13239">
    <property type="entry name" value="2TM"/>
    <property type="match status" value="1"/>
</dbReference>
<feature type="transmembrane region" description="Helical" evidence="1">
    <location>
        <begin position="35"/>
        <end position="57"/>
    </location>
</feature>
<organism evidence="3 4">
    <name type="scientific">Winogradskyella marina</name>
    <dbReference type="NCBI Taxonomy" id="2785530"/>
    <lineage>
        <taxon>Bacteria</taxon>
        <taxon>Pseudomonadati</taxon>
        <taxon>Bacteroidota</taxon>
        <taxon>Flavobacteriia</taxon>
        <taxon>Flavobacteriales</taxon>
        <taxon>Flavobacteriaceae</taxon>
        <taxon>Winogradskyella</taxon>
    </lineage>
</organism>
<evidence type="ECO:0000313" key="4">
    <source>
        <dbReference type="Proteomes" id="UP000611215"/>
    </source>
</evidence>
<dbReference type="RefSeq" id="WP_195870698.1">
    <property type="nucleotide sequence ID" value="NZ_JADOET010000003.1"/>
</dbReference>
<accession>A0ABS0EG50</accession>
<dbReference type="InterPro" id="IPR025698">
    <property type="entry name" value="2TM_dom"/>
</dbReference>
<keyword evidence="1" id="KW-0472">Membrane</keyword>
<sequence>MEKYHIESYEDPKETTDFRNEEAYLRAKKKVDAIVGFYWHLAAYVIVNLFLIILIGVNSSAGFLSFGPYATALFWGIGLAFHFLGVFGTNFLFGKKWEKRKIEEFMKKEEQNWE</sequence>
<gene>
    <name evidence="3" type="ORF">ITJ86_05925</name>
</gene>
<protein>
    <submittedName>
        <fullName evidence="3">2TM domain-containing protein</fullName>
    </submittedName>
</protein>
<reference evidence="3 4" key="1">
    <citation type="submission" date="2020-11" db="EMBL/GenBank/DDBJ databases">
        <title>Winogradskyella marina sp. nov., isolated from marine sediment.</title>
        <authorList>
            <person name="Bo J."/>
            <person name="Wang S."/>
            <person name="Song X."/>
            <person name="Du Z."/>
        </authorList>
    </citation>
    <scope>NUCLEOTIDE SEQUENCE [LARGE SCALE GENOMIC DNA]</scope>
    <source>
        <strain evidence="3 4">F6397</strain>
    </source>
</reference>
<keyword evidence="1" id="KW-0812">Transmembrane</keyword>
<evidence type="ECO:0000313" key="3">
    <source>
        <dbReference type="EMBL" id="MBF8149425.1"/>
    </source>
</evidence>
<feature type="transmembrane region" description="Helical" evidence="1">
    <location>
        <begin position="69"/>
        <end position="93"/>
    </location>
</feature>
<evidence type="ECO:0000259" key="2">
    <source>
        <dbReference type="Pfam" id="PF13239"/>
    </source>
</evidence>
<keyword evidence="1" id="KW-1133">Transmembrane helix</keyword>
<evidence type="ECO:0000256" key="1">
    <source>
        <dbReference type="SAM" id="Phobius"/>
    </source>
</evidence>
<dbReference type="EMBL" id="JADOET010000003">
    <property type="protein sequence ID" value="MBF8149425.1"/>
    <property type="molecule type" value="Genomic_DNA"/>
</dbReference>